<dbReference type="KEGG" id="run:DR864_15430"/>
<proteinExistence type="inferred from homology"/>
<dbReference type="EMBL" id="CP030850">
    <property type="protein sequence ID" value="AXE19042.1"/>
    <property type="molecule type" value="Genomic_DNA"/>
</dbReference>
<organism evidence="3 4">
    <name type="scientific">Runella rosea</name>
    <dbReference type="NCBI Taxonomy" id="2259595"/>
    <lineage>
        <taxon>Bacteria</taxon>
        <taxon>Pseudomonadati</taxon>
        <taxon>Bacteroidota</taxon>
        <taxon>Cytophagia</taxon>
        <taxon>Cytophagales</taxon>
        <taxon>Spirosomataceae</taxon>
        <taxon>Runella</taxon>
    </lineage>
</organism>
<dbReference type="RefSeq" id="WP_114067822.1">
    <property type="nucleotide sequence ID" value="NZ_CP030850.1"/>
</dbReference>
<dbReference type="HAMAP" id="MF_00048">
    <property type="entry name" value="UPF0102"/>
    <property type="match status" value="1"/>
</dbReference>
<dbReference type="NCBIfam" id="TIGR00252">
    <property type="entry name" value="YraN family protein"/>
    <property type="match status" value="1"/>
</dbReference>
<reference evidence="3 4" key="1">
    <citation type="submission" date="2018-07" db="EMBL/GenBank/DDBJ databases">
        <title>Genome sequencing of Runella.</title>
        <authorList>
            <person name="Baek M.-G."/>
            <person name="Yi H."/>
        </authorList>
    </citation>
    <scope>NUCLEOTIDE SEQUENCE [LARGE SCALE GENOMIC DNA]</scope>
    <source>
        <strain evidence="3 4">HYN0085</strain>
    </source>
</reference>
<accession>A0A344TK71</accession>
<keyword evidence="4" id="KW-1185">Reference proteome</keyword>
<dbReference type="PANTHER" id="PTHR34039">
    <property type="entry name" value="UPF0102 PROTEIN YRAN"/>
    <property type="match status" value="1"/>
</dbReference>
<dbReference type="InterPro" id="IPR011335">
    <property type="entry name" value="Restrct_endonuc-II-like"/>
</dbReference>
<dbReference type="Proteomes" id="UP000251993">
    <property type="component" value="Chromosome"/>
</dbReference>
<dbReference type="SUPFAM" id="SSF52980">
    <property type="entry name" value="Restriction endonuclease-like"/>
    <property type="match status" value="1"/>
</dbReference>
<dbReference type="Gene3D" id="3.40.1350.10">
    <property type="match status" value="1"/>
</dbReference>
<dbReference type="OrthoDB" id="9802516at2"/>
<dbReference type="CDD" id="cd20736">
    <property type="entry name" value="PoNe_Nuclease"/>
    <property type="match status" value="1"/>
</dbReference>
<evidence type="ECO:0000256" key="1">
    <source>
        <dbReference type="ARBA" id="ARBA00006738"/>
    </source>
</evidence>
<protein>
    <recommendedName>
        <fullName evidence="2">UPF0102 protein DR864_15430</fullName>
    </recommendedName>
</protein>
<dbReference type="PANTHER" id="PTHR34039:SF1">
    <property type="entry name" value="UPF0102 PROTEIN YRAN"/>
    <property type="match status" value="1"/>
</dbReference>
<evidence type="ECO:0000256" key="2">
    <source>
        <dbReference type="HAMAP-Rule" id="MF_00048"/>
    </source>
</evidence>
<evidence type="ECO:0000313" key="4">
    <source>
        <dbReference type="Proteomes" id="UP000251993"/>
    </source>
</evidence>
<dbReference type="AlphaFoldDB" id="A0A344TK71"/>
<evidence type="ECO:0000313" key="3">
    <source>
        <dbReference type="EMBL" id="AXE19042.1"/>
    </source>
</evidence>
<dbReference type="NCBIfam" id="NF009150">
    <property type="entry name" value="PRK12497.1-3"/>
    <property type="match status" value="1"/>
</dbReference>
<dbReference type="Pfam" id="PF02021">
    <property type="entry name" value="UPF0102"/>
    <property type="match status" value="1"/>
</dbReference>
<sequence>MAEHLDTGKLGEDKAAAFLQDKGYEILVRNYRFRHSEIDIIAKKNKILAFIEVKTRTNVSFGMPEEFVDATKRRLIMKAAEQYIFDTDWHGDIRFDVISVIITQHTARIEHIEDAFY</sequence>
<name>A0A344TK71_9BACT</name>
<comment type="similarity">
    <text evidence="1 2">Belongs to the UPF0102 family.</text>
</comment>
<dbReference type="InterPro" id="IPR011856">
    <property type="entry name" value="tRNA_endonuc-like_dom_sf"/>
</dbReference>
<dbReference type="InterPro" id="IPR003509">
    <property type="entry name" value="UPF0102_YraN-like"/>
</dbReference>
<gene>
    <name evidence="3" type="ORF">DR864_15430</name>
</gene>
<dbReference type="GO" id="GO:0003676">
    <property type="term" value="F:nucleic acid binding"/>
    <property type="evidence" value="ECO:0007669"/>
    <property type="project" value="InterPro"/>
</dbReference>